<evidence type="ECO:0000313" key="1">
    <source>
        <dbReference type="EMBL" id="KAA8565120.1"/>
    </source>
</evidence>
<comment type="caution">
    <text evidence="1">The sequence shown here is derived from an EMBL/GenBank/DDBJ whole genome shotgun (WGS) entry which is preliminary data.</text>
</comment>
<reference evidence="1 2" key="1">
    <citation type="submission" date="2019-06" db="EMBL/GenBank/DDBJ databases">
        <title>Genome Sequence of the Brown Rot Fungal Pathogen Monilinia fructicola.</title>
        <authorList>
            <person name="De Miccolis Angelini R.M."/>
            <person name="Landi L."/>
            <person name="Abate D."/>
            <person name="Pollastro S."/>
            <person name="Romanazzi G."/>
            <person name="Faretra F."/>
        </authorList>
    </citation>
    <scope>NUCLEOTIDE SEQUENCE [LARGE SCALE GENOMIC DNA]</scope>
    <source>
        <strain evidence="1 2">Mfrc123</strain>
    </source>
</reference>
<proteinExistence type="predicted"/>
<keyword evidence="2" id="KW-1185">Reference proteome</keyword>
<organism evidence="1 2">
    <name type="scientific">Monilinia fructicola</name>
    <name type="common">Brown rot fungus</name>
    <name type="synonym">Ciboria fructicola</name>
    <dbReference type="NCBI Taxonomy" id="38448"/>
    <lineage>
        <taxon>Eukaryota</taxon>
        <taxon>Fungi</taxon>
        <taxon>Dikarya</taxon>
        <taxon>Ascomycota</taxon>
        <taxon>Pezizomycotina</taxon>
        <taxon>Leotiomycetes</taxon>
        <taxon>Helotiales</taxon>
        <taxon>Sclerotiniaceae</taxon>
        <taxon>Monilinia</taxon>
    </lineage>
</organism>
<sequence>MHMITFDIEVLSRVGNWTVAGVGWRFLIFPYLGICGGRARHDLVGRMKETCMDGCMHGNMEAWKHGNMEAWKHGSMTGWLGGIGKCSSIQLSDGF</sequence>
<name>A0A5M9J994_MONFR</name>
<dbReference type="Proteomes" id="UP000322873">
    <property type="component" value="Unassembled WGS sequence"/>
</dbReference>
<gene>
    <name evidence="1" type="ORF">EYC84_010869</name>
</gene>
<evidence type="ECO:0000313" key="2">
    <source>
        <dbReference type="Proteomes" id="UP000322873"/>
    </source>
</evidence>
<dbReference type="EMBL" id="VICG01000014">
    <property type="protein sequence ID" value="KAA8565120.1"/>
    <property type="molecule type" value="Genomic_DNA"/>
</dbReference>
<accession>A0A5M9J994</accession>
<dbReference type="AlphaFoldDB" id="A0A5M9J994"/>
<protein>
    <submittedName>
        <fullName evidence="1">Uncharacterized protein</fullName>
    </submittedName>
</protein>